<gene>
    <name evidence="1" type="ORF">B0T15DRAFT_524270</name>
</gene>
<reference evidence="1" key="1">
    <citation type="journal article" date="2023" name="Mol. Phylogenet. Evol.">
        <title>Genome-scale phylogeny and comparative genomics of the fungal order Sordariales.</title>
        <authorList>
            <person name="Hensen N."/>
            <person name="Bonometti L."/>
            <person name="Westerberg I."/>
            <person name="Brannstrom I.O."/>
            <person name="Guillou S."/>
            <person name="Cros-Aarteil S."/>
            <person name="Calhoun S."/>
            <person name="Haridas S."/>
            <person name="Kuo A."/>
            <person name="Mondo S."/>
            <person name="Pangilinan J."/>
            <person name="Riley R."/>
            <person name="LaButti K."/>
            <person name="Andreopoulos B."/>
            <person name="Lipzen A."/>
            <person name="Chen C."/>
            <person name="Yan M."/>
            <person name="Daum C."/>
            <person name="Ng V."/>
            <person name="Clum A."/>
            <person name="Steindorff A."/>
            <person name="Ohm R.A."/>
            <person name="Martin F."/>
            <person name="Silar P."/>
            <person name="Natvig D.O."/>
            <person name="Lalanne C."/>
            <person name="Gautier V."/>
            <person name="Ament-Velasquez S.L."/>
            <person name="Kruys A."/>
            <person name="Hutchinson M.I."/>
            <person name="Powell A.J."/>
            <person name="Barry K."/>
            <person name="Miller A.N."/>
            <person name="Grigoriev I.V."/>
            <person name="Debuchy R."/>
            <person name="Gladieux P."/>
            <person name="Hiltunen Thoren M."/>
            <person name="Johannesson H."/>
        </authorList>
    </citation>
    <scope>NUCLEOTIDE SEQUENCE</scope>
    <source>
        <strain evidence="1">CBS 333.67</strain>
    </source>
</reference>
<evidence type="ECO:0000313" key="1">
    <source>
        <dbReference type="EMBL" id="KAK3308374.1"/>
    </source>
</evidence>
<dbReference type="AlphaFoldDB" id="A0AAJ0M4C9"/>
<dbReference type="GeneID" id="87887581"/>
<protein>
    <submittedName>
        <fullName evidence="1">Uncharacterized protein</fullName>
    </submittedName>
</protein>
<sequence length="71" mass="7772">MSWCGQGPYINGELSAGGMTLWATTGEYGTLRLNGTAYTGRVDAVHGWDCVSDPALPDHREWDGHHVPDRE</sequence>
<dbReference type="Proteomes" id="UP001273166">
    <property type="component" value="Unassembled WGS sequence"/>
</dbReference>
<accession>A0AAJ0M4C9</accession>
<organism evidence="1 2">
    <name type="scientific">Chaetomium strumarium</name>
    <dbReference type="NCBI Taxonomy" id="1170767"/>
    <lineage>
        <taxon>Eukaryota</taxon>
        <taxon>Fungi</taxon>
        <taxon>Dikarya</taxon>
        <taxon>Ascomycota</taxon>
        <taxon>Pezizomycotina</taxon>
        <taxon>Sordariomycetes</taxon>
        <taxon>Sordariomycetidae</taxon>
        <taxon>Sordariales</taxon>
        <taxon>Chaetomiaceae</taxon>
        <taxon>Chaetomium</taxon>
    </lineage>
</organism>
<dbReference type="EMBL" id="JAUDZG010000002">
    <property type="protein sequence ID" value="KAK3308374.1"/>
    <property type="molecule type" value="Genomic_DNA"/>
</dbReference>
<proteinExistence type="predicted"/>
<keyword evidence="2" id="KW-1185">Reference proteome</keyword>
<reference evidence="1" key="2">
    <citation type="submission" date="2023-06" db="EMBL/GenBank/DDBJ databases">
        <authorList>
            <consortium name="Lawrence Berkeley National Laboratory"/>
            <person name="Mondo S.J."/>
            <person name="Hensen N."/>
            <person name="Bonometti L."/>
            <person name="Westerberg I."/>
            <person name="Brannstrom I.O."/>
            <person name="Guillou S."/>
            <person name="Cros-Aarteil S."/>
            <person name="Calhoun S."/>
            <person name="Haridas S."/>
            <person name="Kuo A."/>
            <person name="Pangilinan J."/>
            <person name="Riley R."/>
            <person name="Labutti K."/>
            <person name="Andreopoulos B."/>
            <person name="Lipzen A."/>
            <person name="Chen C."/>
            <person name="Yanf M."/>
            <person name="Daum C."/>
            <person name="Ng V."/>
            <person name="Clum A."/>
            <person name="Steindorff A."/>
            <person name="Ohm R."/>
            <person name="Martin F."/>
            <person name="Silar P."/>
            <person name="Natvig D."/>
            <person name="Lalanne C."/>
            <person name="Gautier V."/>
            <person name="Ament-Velasquez S.L."/>
            <person name="Kruys A."/>
            <person name="Hutchinson M.I."/>
            <person name="Powell A.J."/>
            <person name="Barry K."/>
            <person name="Miller A.N."/>
            <person name="Grigoriev I.V."/>
            <person name="Debuchy R."/>
            <person name="Gladieux P."/>
            <person name="Thoren M.H."/>
            <person name="Johannesson H."/>
        </authorList>
    </citation>
    <scope>NUCLEOTIDE SEQUENCE</scope>
    <source>
        <strain evidence="1">CBS 333.67</strain>
    </source>
</reference>
<comment type="caution">
    <text evidence="1">The sequence shown here is derived from an EMBL/GenBank/DDBJ whole genome shotgun (WGS) entry which is preliminary data.</text>
</comment>
<name>A0AAJ0M4C9_9PEZI</name>
<dbReference type="RefSeq" id="XP_062724154.1">
    <property type="nucleotide sequence ID" value="XM_062868752.1"/>
</dbReference>
<evidence type="ECO:0000313" key="2">
    <source>
        <dbReference type="Proteomes" id="UP001273166"/>
    </source>
</evidence>